<name>A0A4Q0PRH6_9FLAO</name>
<sequence>MFIAYGKRGAEVVETFLSSIIFIMIRLSVIFCFLLLHLSLFSQKEEKDSLELWTMFTIGNLVNTTAHECTAEKWPIKLVHKTGDTFWETEDEDAAFWETEDEDAAFKSEIDFIEAHNDSVWVELENRGFKSPKQEYEDDFQKERADVVAALKLFSESPLFKTYNEDRLRNRFPNANIKKVEEGIYKIEMGSFDAENPVNTHKKEFLGIIDIKTKETTVQKL</sequence>
<evidence type="ECO:0000256" key="1">
    <source>
        <dbReference type="SAM" id="Phobius"/>
    </source>
</evidence>
<accession>A0A4Q0PRH6</accession>
<keyword evidence="1" id="KW-0812">Transmembrane</keyword>
<keyword evidence="1" id="KW-0472">Membrane</keyword>
<protein>
    <submittedName>
        <fullName evidence="2">Uncharacterized protein</fullName>
    </submittedName>
</protein>
<evidence type="ECO:0000313" key="3">
    <source>
        <dbReference type="Proteomes" id="UP000290608"/>
    </source>
</evidence>
<feature type="transmembrane region" description="Helical" evidence="1">
    <location>
        <begin position="20"/>
        <end position="41"/>
    </location>
</feature>
<reference evidence="2 3" key="1">
    <citation type="submission" date="2018-07" db="EMBL/GenBank/DDBJ databases">
        <title>Leeuwenhoekiella genomics.</title>
        <authorList>
            <person name="Tahon G."/>
            <person name="Willems A."/>
        </authorList>
    </citation>
    <scope>NUCLEOTIDE SEQUENCE [LARGE SCALE GENOMIC DNA]</scope>
    <source>
        <strain evidence="2 3">LMG 1345</strain>
    </source>
</reference>
<organism evidence="2 3">
    <name type="scientific">Leeuwenhoekiella marinoflava</name>
    <dbReference type="NCBI Taxonomy" id="988"/>
    <lineage>
        <taxon>Bacteria</taxon>
        <taxon>Pseudomonadati</taxon>
        <taxon>Bacteroidota</taxon>
        <taxon>Flavobacteriia</taxon>
        <taxon>Flavobacteriales</taxon>
        <taxon>Flavobacteriaceae</taxon>
        <taxon>Leeuwenhoekiella</taxon>
    </lineage>
</organism>
<evidence type="ECO:0000313" key="2">
    <source>
        <dbReference type="EMBL" id="RXG33250.1"/>
    </source>
</evidence>
<dbReference type="Proteomes" id="UP000290608">
    <property type="component" value="Unassembled WGS sequence"/>
</dbReference>
<dbReference type="STRING" id="1122159.SAMN02745246_00405"/>
<dbReference type="EMBL" id="QOVL01000001">
    <property type="protein sequence ID" value="RXG33250.1"/>
    <property type="molecule type" value="Genomic_DNA"/>
</dbReference>
<proteinExistence type="predicted"/>
<comment type="caution">
    <text evidence="2">The sequence shown here is derived from an EMBL/GenBank/DDBJ whole genome shotgun (WGS) entry which is preliminary data.</text>
</comment>
<keyword evidence="1" id="KW-1133">Transmembrane helix</keyword>
<dbReference type="AlphaFoldDB" id="A0A4Q0PRH6"/>
<gene>
    <name evidence="2" type="ORF">DSL99_346</name>
</gene>